<feature type="domain" description="Type II secretion system protein GspG C-terminal" evidence="2">
    <location>
        <begin position="121"/>
        <end position="177"/>
    </location>
</feature>
<dbReference type="SUPFAM" id="SSF54523">
    <property type="entry name" value="Pili subunits"/>
    <property type="match status" value="1"/>
</dbReference>
<sequence length="182" mass="20505">MLAIILSIILPGLGQLYYGKVFKGLVMIFLTFVPFIYPFVLIWSIYDCVQLRKKVSIDPITQKETALALVIGFIIVPIVAIGLYTGVSVVGNKISNQYLKKNYTLTEMKKMQLDLEKTLHKNGSYPENLSELVGHKPLNETLYTDAWGNMYHYEKKDDNSYKLMSNGVDGISGTNDDIVLSN</sequence>
<keyword evidence="1" id="KW-1133">Transmembrane helix</keyword>
<reference evidence="3 4" key="1">
    <citation type="submission" date="2021-01" db="EMBL/GenBank/DDBJ databases">
        <title>Carboxyliciviraga sp.nov., isolated from coastal sediments.</title>
        <authorList>
            <person name="Lu D."/>
            <person name="Zhang T."/>
        </authorList>
    </citation>
    <scope>NUCLEOTIDE SEQUENCE [LARGE SCALE GENOMIC DNA]</scope>
    <source>
        <strain evidence="3 4">N1Y132</strain>
    </source>
</reference>
<gene>
    <name evidence="3" type="ORF">JIV24_21295</name>
</gene>
<evidence type="ECO:0000313" key="4">
    <source>
        <dbReference type="Proteomes" id="UP000605676"/>
    </source>
</evidence>
<accession>A0ABS1HQD7</accession>
<comment type="caution">
    <text evidence="3">The sequence shown here is derived from an EMBL/GenBank/DDBJ whole genome shotgun (WGS) entry which is preliminary data.</text>
</comment>
<keyword evidence="1" id="KW-0472">Membrane</keyword>
<keyword evidence="1" id="KW-0812">Transmembrane</keyword>
<feature type="transmembrane region" description="Helical" evidence="1">
    <location>
        <begin position="24"/>
        <end position="46"/>
    </location>
</feature>
<dbReference type="Proteomes" id="UP000605676">
    <property type="component" value="Unassembled WGS sequence"/>
</dbReference>
<name>A0ABS1HQD7_9BACT</name>
<protein>
    <submittedName>
        <fullName evidence="3">Type II secretion system protein GspG</fullName>
    </submittedName>
</protein>
<evidence type="ECO:0000256" key="1">
    <source>
        <dbReference type="SAM" id="Phobius"/>
    </source>
</evidence>
<keyword evidence="4" id="KW-1185">Reference proteome</keyword>
<feature type="transmembrane region" description="Helical" evidence="1">
    <location>
        <begin position="66"/>
        <end position="87"/>
    </location>
</feature>
<dbReference type="Gene3D" id="3.30.700.10">
    <property type="entry name" value="Glycoprotein, Type 4 Pilin"/>
    <property type="match status" value="1"/>
</dbReference>
<dbReference type="InterPro" id="IPR045584">
    <property type="entry name" value="Pilin-like"/>
</dbReference>
<dbReference type="InterPro" id="IPR013545">
    <property type="entry name" value="T2SS_protein-GspG_C"/>
</dbReference>
<organism evidence="3 4">
    <name type="scientific">Carboxylicivirga marina</name>
    <dbReference type="NCBI Taxonomy" id="2800988"/>
    <lineage>
        <taxon>Bacteria</taxon>
        <taxon>Pseudomonadati</taxon>
        <taxon>Bacteroidota</taxon>
        <taxon>Bacteroidia</taxon>
        <taxon>Marinilabiliales</taxon>
        <taxon>Marinilabiliaceae</taxon>
        <taxon>Carboxylicivirga</taxon>
    </lineage>
</organism>
<dbReference type="RefSeq" id="WP_200467107.1">
    <property type="nucleotide sequence ID" value="NZ_JAENRR010000101.1"/>
</dbReference>
<dbReference type="EMBL" id="JAENRR010000101">
    <property type="protein sequence ID" value="MBK3519888.1"/>
    <property type="molecule type" value="Genomic_DNA"/>
</dbReference>
<evidence type="ECO:0000313" key="3">
    <source>
        <dbReference type="EMBL" id="MBK3519888.1"/>
    </source>
</evidence>
<evidence type="ECO:0000259" key="2">
    <source>
        <dbReference type="Pfam" id="PF08334"/>
    </source>
</evidence>
<proteinExistence type="predicted"/>
<dbReference type="Pfam" id="PF08334">
    <property type="entry name" value="T2SSG"/>
    <property type="match status" value="1"/>
</dbReference>